<evidence type="ECO:0000313" key="2">
    <source>
        <dbReference type="EMBL" id="CAD2205227.1"/>
    </source>
</evidence>
<organism evidence="2 3">
    <name type="scientific">Meloidogyne enterolobii</name>
    <name type="common">Root-knot nematode worm</name>
    <name type="synonym">Meloidogyne mayaguensis</name>
    <dbReference type="NCBI Taxonomy" id="390850"/>
    <lineage>
        <taxon>Eukaryota</taxon>
        <taxon>Metazoa</taxon>
        <taxon>Ecdysozoa</taxon>
        <taxon>Nematoda</taxon>
        <taxon>Chromadorea</taxon>
        <taxon>Rhabditida</taxon>
        <taxon>Tylenchina</taxon>
        <taxon>Tylenchomorpha</taxon>
        <taxon>Tylenchoidea</taxon>
        <taxon>Meloidogynidae</taxon>
        <taxon>Meloidogyninae</taxon>
        <taxon>Meloidogyne</taxon>
    </lineage>
</organism>
<dbReference type="PROSITE" id="PS51183">
    <property type="entry name" value="JMJN"/>
    <property type="match status" value="1"/>
</dbReference>
<comment type="caution">
    <text evidence="2">The sequence shown here is derived from an EMBL/GenBank/DDBJ whole genome shotgun (WGS) entry which is preliminary data.</text>
</comment>
<reference evidence="2 3" key="1">
    <citation type="submission" date="2020-08" db="EMBL/GenBank/DDBJ databases">
        <authorList>
            <person name="Koutsovoulos G."/>
            <person name="Danchin GJ E."/>
        </authorList>
    </citation>
    <scope>NUCLEOTIDE SEQUENCE [LARGE SCALE GENOMIC DNA]</scope>
</reference>
<accession>A0A6V7Y301</accession>
<evidence type="ECO:0000313" key="3">
    <source>
        <dbReference type="Proteomes" id="UP000580250"/>
    </source>
</evidence>
<sequence length="54" mass="6508">MSNIFHPTEEEFKDFVKYIEHIEKQNVHIASGICKLFQKHIIWDLIWVIIALKL</sequence>
<gene>
    <name evidence="2" type="ORF">MENT_LOCUS59027</name>
</gene>
<dbReference type="OrthoDB" id="9547406at2759"/>
<dbReference type="SMART" id="SM00545">
    <property type="entry name" value="JmjN"/>
    <property type="match status" value="1"/>
</dbReference>
<feature type="domain" description="JmjN" evidence="1">
    <location>
        <begin position="2"/>
        <end position="45"/>
    </location>
</feature>
<dbReference type="Pfam" id="PF02375">
    <property type="entry name" value="JmjN"/>
    <property type="match status" value="1"/>
</dbReference>
<proteinExistence type="predicted"/>
<dbReference type="InterPro" id="IPR003349">
    <property type="entry name" value="JmjN"/>
</dbReference>
<dbReference type="AlphaFoldDB" id="A0A6V7Y301"/>
<protein>
    <recommendedName>
        <fullName evidence="1">JmjN domain-containing protein</fullName>
    </recommendedName>
</protein>
<dbReference type="Gene3D" id="2.60.120.650">
    <property type="entry name" value="Cupin"/>
    <property type="match status" value="1"/>
</dbReference>
<evidence type="ECO:0000259" key="1">
    <source>
        <dbReference type="PROSITE" id="PS51183"/>
    </source>
</evidence>
<dbReference type="Proteomes" id="UP000580250">
    <property type="component" value="Unassembled WGS sequence"/>
</dbReference>
<name>A0A6V7Y301_MELEN</name>
<dbReference type="EMBL" id="CAJEWN010002774">
    <property type="protein sequence ID" value="CAD2205227.1"/>
    <property type="molecule type" value="Genomic_DNA"/>
</dbReference>